<feature type="domain" description="Major facilitator superfamily (MFS) profile" evidence="9">
    <location>
        <begin position="55"/>
        <end position="492"/>
    </location>
</feature>
<dbReference type="NCBIfam" id="TIGR00879">
    <property type="entry name" value="SP"/>
    <property type="match status" value="1"/>
</dbReference>
<feature type="transmembrane region" description="Helical" evidence="8">
    <location>
        <begin position="345"/>
        <end position="364"/>
    </location>
</feature>
<dbReference type="Gene3D" id="1.20.1250.20">
    <property type="entry name" value="MFS general substrate transporter like domains"/>
    <property type="match status" value="1"/>
</dbReference>
<dbReference type="InterPro" id="IPR005828">
    <property type="entry name" value="MFS_sugar_transport-like"/>
</dbReference>
<evidence type="ECO:0000256" key="6">
    <source>
        <dbReference type="ARBA" id="ARBA00023136"/>
    </source>
</evidence>
<feature type="transmembrane region" description="Helical" evidence="8">
    <location>
        <begin position="303"/>
        <end position="325"/>
    </location>
</feature>
<feature type="transmembrane region" description="Helical" evidence="8">
    <location>
        <begin position="124"/>
        <end position="147"/>
    </location>
</feature>
<comment type="subcellular location">
    <subcellularLocation>
        <location evidence="1">Membrane</location>
        <topology evidence="1">Multi-pass membrane protein</topology>
    </subcellularLocation>
</comment>
<evidence type="ECO:0000313" key="10">
    <source>
        <dbReference type="EMBL" id="CAG8410932.1"/>
    </source>
</evidence>
<sequence length="506" mass="55801">MTDNDLEKKHGEFETVENVNESRHITDIDERLQALVQSSLPFYRKRNLTTLYLLMIPGCLLPAVTLGFDAAMMNGLQAIETWVDYFGDPNGSLLGLLTAILSLGAICGTPLISMVGDRFGRRKGLLLGSGIMVVGGIIQGASVHIGMFLASRFIIGFGLVFANSCAPILIGELSHPKERQVITSLYQTTWCLGATIAAWVTFGTFAMPNEWAWRIPSLLQASPALIQMVGVMFVPESPRWLIAHGRGDEAKAILTKYHAEGDETDPLVELEYTEMKQVIEADLLANETTWRSMISNRGNRRRLLLMVMLGVFSQWSGNGLVSYYLARVLDTVGVSGYKEKNIINGGLMIWSWLCAVGAAFLTAYLRRRTQFMISTLGMLAVFASQTLCSGLFNEDQNQAAGTAVVAMLFLFYLFFNLAYNALLYSYPVEVLPYPVRAKGFAVLMFCGKGANFVNTLVNPIGLAAIGWKYYLVYIAWLTIEVGGVYFLLVETKGPSLEAIAARFDSL</sequence>
<dbReference type="OrthoDB" id="10264449at2759"/>
<dbReference type="InterPro" id="IPR050360">
    <property type="entry name" value="MFS_Sugar_Transporters"/>
</dbReference>
<evidence type="ECO:0000313" key="11">
    <source>
        <dbReference type="Proteomes" id="UP001152592"/>
    </source>
</evidence>
<dbReference type="PANTHER" id="PTHR48022">
    <property type="entry name" value="PLASTIDIC GLUCOSE TRANSPORTER 4"/>
    <property type="match status" value="1"/>
</dbReference>
<reference evidence="10" key="1">
    <citation type="submission" date="2021-07" db="EMBL/GenBank/DDBJ databases">
        <authorList>
            <person name="Branca A.L. A."/>
        </authorList>
    </citation>
    <scope>NUCLEOTIDE SEQUENCE</scope>
</reference>
<feature type="transmembrane region" description="Helical" evidence="8">
    <location>
        <begin position="153"/>
        <end position="173"/>
    </location>
</feature>
<evidence type="ECO:0000256" key="3">
    <source>
        <dbReference type="ARBA" id="ARBA00022448"/>
    </source>
</evidence>
<evidence type="ECO:0000256" key="8">
    <source>
        <dbReference type="SAM" id="Phobius"/>
    </source>
</evidence>
<evidence type="ECO:0000256" key="7">
    <source>
        <dbReference type="RuleBase" id="RU003346"/>
    </source>
</evidence>
<dbReference type="PROSITE" id="PS50850">
    <property type="entry name" value="MFS"/>
    <property type="match status" value="1"/>
</dbReference>
<evidence type="ECO:0000259" key="9">
    <source>
        <dbReference type="PROSITE" id="PS50850"/>
    </source>
</evidence>
<dbReference type="InterPro" id="IPR020846">
    <property type="entry name" value="MFS_dom"/>
</dbReference>
<dbReference type="FunFam" id="1.20.1250.20:FF:000117">
    <property type="entry name" value="MFS hexose transporter"/>
    <property type="match status" value="1"/>
</dbReference>
<keyword evidence="4 8" id="KW-0812">Transmembrane</keyword>
<organism evidence="10 11">
    <name type="scientific">Penicillium salamii</name>
    <dbReference type="NCBI Taxonomy" id="1612424"/>
    <lineage>
        <taxon>Eukaryota</taxon>
        <taxon>Fungi</taxon>
        <taxon>Dikarya</taxon>
        <taxon>Ascomycota</taxon>
        <taxon>Pezizomycotina</taxon>
        <taxon>Eurotiomycetes</taxon>
        <taxon>Eurotiomycetidae</taxon>
        <taxon>Eurotiales</taxon>
        <taxon>Aspergillaceae</taxon>
        <taxon>Penicillium</taxon>
    </lineage>
</organism>
<dbReference type="InterPro" id="IPR036259">
    <property type="entry name" value="MFS_trans_sf"/>
</dbReference>
<evidence type="ECO:0000256" key="5">
    <source>
        <dbReference type="ARBA" id="ARBA00022989"/>
    </source>
</evidence>
<comment type="similarity">
    <text evidence="2 7">Belongs to the major facilitator superfamily. Sugar transporter (TC 2.A.1.1) family.</text>
</comment>
<feature type="transmembrane region" description="Helical" evidence="8">
    <location>
        <begin position="51"/>
        <end position="73"/>
    </location>
</feature>
<comment type="caution">
    <text evidence="10">The sequence shown here is derived from an EMBL/GenBank/DDBJ whole genome shotgun (WGS) entry which is preliminary data.</text>
</comment>
<protein>
    <recommendedName>
        <fullName evidence="9">Major facilitator superfamily (MFS) profile domain-containing protein</fullName>
    </recommendedName>
</protein>
<dbReference type="SUPFAM" id="SSF103473">
    <property type="entry name" value="MFS general substrate transporter"/>
    <property type="match status" value="1"/>
</dbReference>
<dbReference type="InterPro" id="IPR003663">
    <property type="entry name" value="Sugar/inositol_transpt"/>
</dbReference>
<proteinExistence type="inferred from homology"/>
<dbReference type="GO" id="GO:0016020">
    <property type="term" value="C:membrane"/>
    <property type="evidence" value="ECO:0007669"/>
    <property type="project" value="UniProtKB-SubCell"/>
</dbReference>
<dbReference type="Pfam" id="PF00083">
    <property type="entry name" value="Sugar_tr"/>
    <property type="match status" value="1"/>
</dbReference>
<keyword evidence="5 8" id="KW-1133">Transmembrane helix</keyword>
<dbReference type="GO" id="GO:0005351">
    <property type="term" value="F:carbohydrate:proton symporter activity"/>
    <property type="evidence" value="ECO:0007669"/>
    <property type="project" value="TreeGrafter"/>
</dbReference>
<dbReference type="EMBL" id="CAJVPD010000266">
    <property type="protein sequence ID" value="CAG8410932.1"/>
    <property type="molecule type" value="Genomic_DNA"/>
</dbReference>
<dbReference type="PANTHER" id="PTHR48022:SF64">
    <property type="entry name" value="MAJOR FACILITATOR SUPERFAMILY (MFS) PROFILE DOMAIN-CONTAINING PROTEIN"/>
    <property type="match status" value="1"/>
</dbReference>
<keyword evidence="6 8" id="KW-0472">Membrane</keyword>
<feature type="transmembrane region" description="Helical" evidence="8">
    <location>
        <begin position="93"/>
        <end position="112"/>
    </location>
</feature>
<feature type="transmembrane region" description="Helical" evidence="8">
    <location>
        <begin position="440"/>
        <end position="457"/>
    </location>
</feature>
<gene>
    <name evidence="10" type="ORF">PSALAMII_LOCUS8686</name>
</gene>
<evidence type="ECO:0000256" key="1">
    <source>
        <dbReference type="ARBA" id="ARBA00004141"/>
    </source>
</evidence>
<evidence type="ECO:0000256" key="4">
    <source>
        <dbReference type="ARBA" id="ARBA00022692"/>
    </source>
</evidence>
<evidence type="ECO:0000256" key="2">
    <source>
        <dbReference type="ARBA" id="ARBA00010992"/>
    </source>
</evidence>
<feature type="transmembrane region" description="Helical" evidence="8">
    <location>
        <begin position="469"/>
        <end position="488"/>
    </location>
</feature>
<feature type="transmembrane region" description="Helical" evidence="8">
    <location>
        <begin position="398"/>
        <end position="419"/>
    </location>
</feature>
<name>A0A9W4JNA6_9EURO</name>
<dbReference type="Proteomes" id="UP001152592">
    <property type="component" value="Unassembled WGS sequence"/>
</dbReference>
<keyword evidence="3 7" id="KW-0813">Transport</keyword>
<accession>A0A9W4JNA6</accession>
<dbReference type="AlphaFoldDB" id="A0A9W4JNA6"/>